<keyword evidence="2" id="KW-0812">Transmembrane</keyword>
<dbReference type="Gene3D" id="3.40.190.10">
    <property type="entry name" value="Periplasmic binding protein-like II"/>
    <property type="match status" value="2"/>
</dbReference>
<evidence type="ECO:0000256" key="2">
    <source>
        <dbReference type="SAM" id="Phobius"/>
    </source>
</evidence>
<organism evidence="4 5">
    <name type="scientific">Curvibacter cyanobacteriorum</name>
    <dbReference type="NCBI Taxonomy" id="3026422"/>
    <lineage>
        <taxon>Bacteria</taxon>
        <taxon>Pseudomonadati</taxon>
        <taxon>Pseudomonadota</taxon>
        <taxon>Betaproteobacteria</taxon>
        <taxon>Burkholderiales</taxon>
        <taxon>Comamonadaceae</taxon>
        <taxon>Curvibacter</taxon>
    </lineage>
</organism>
<gene>
    <name evidence="4" type="ORF">PSQ40_09790</name>
</gene>
<dbReference type="EMBL" id="JAQSIP010000004">
    <property type="protein sequence ID" value="MDD0838859.1"/>
    <property type="molecule type" value="Genomic_DNA"/>
</dbReference>
<evidence type="ECO:0000256" key="1">
    <source>
        <dbReference type="ARBA" id="ARBA00022729"/>
    </source>
</evidence>
<dbReference type="PANTHER" id="PTHR35936">
    <property type="entry name" value="MEMBRANE-BOUND LYTIC MUREIN TRANSGLYCOSYLASE F"/>
    <property type="match status" value="1"/>
</dbReference>
<evidence type="ECO:0000259" key="3">
    <source>
        <dbReference type="SMART" id="SM00062"/>
    </source>
</evidence>
<sequence>MQGKGEQAPLVSKAPLRGVRPRFARAGPALLAAAVLTLAPLAPTPAAADHGPQGPPLKVRFAPEKDYGPFIYEDSDGVVRGLSMDMLAALAEHANLQLEMLPPRPLNEILAAAQRGEVDLISSLRPTPERAKVLGFTRAYATVPAVLVTLPTGQQPTLLDFQGRPVAVGRGYAVEAFAREKYPAVQWVSVNDDAEGLQKLRLGQVSAVVADVASVHFVADRLGLDAFKVHAGIGFEYPLSFAFLKSRPDIGERLEEGLRLLPEAQRQTLRRQWLEGRQQRGEDPRARWLIRLGTALAALAVLGLAVAWWRQRESVHDAG</sequence>
<comment type="caution">
    <text evidence="4">The sequence shown here is derived from an EMBL/GenBank/DDBJ whole genome shotgun (WGS) entry which is preliminary data.</text>
</comment>
<reference evidence="4 5" key="1">
    <citation type="submission" date="2023-02" db="EMBL/GenBank/DDBJ databases">
        <title>Bacterial whole genomic sequence of Curvibacter sp. HBC61.</title>
        <authorList>
            <person name="Le V."/>
            <person name="Ko S.-R."/>
            <person name="Ahn C.-Y."/>
            <person name="Oh H.-M."/>
        </authorList>
    </citation>
    <scope>NUCLEOTIDE SEQUENCE [LARGE SCALE GENOMIC DNA]</scope>
    <source>
        <strain evidence="4 5">HBC61</strain>
    </source>
</reference>
<proteinExistence type="predicted"/>
<accession>A0ABT5MXV5</accession>
<evidence type="ECO:0000313" key="5">
    <source>
        <dbReference type="Proteomes" id="UP001528673"/>
    </source>
</evidence>
<dbReference type="CDD" id="cd01007">
    <property type="entry name" value="PBP2_BvgS_HisK_like"/>
    <property type="match status" value="1"/>
</dbReference>
<dbReference type="RefSeq" id="WP_273951203.1">
    <property type="nucleotide sequence ID" value="NZ_JAQSIP010000004.1"/>
</dbReference>
<keyword evidence="1" id="KW-0732">Signal</keyword>
<dbReference type="Pfam" id="PF00497">
    <property type="entry name" value="SBP_bac_3"/>
    <property type="match status" value="1"/>
</dbReference>
<dbReference type="InterPro" id="IPR001638">
    <property type="entry name" value="Solute-binding_3/MltF_N"/>
</dbReference>
<dbReference type="Proteomes" id="UP001528673">
    <property type="component" value="Unassembled WGS sequence"/>
</dbReference>
<name>A0ABT5MXV5_9BURK</name>
<dbReference type="SMART" id="SM00062">
    <property type="entry name" value="PBPb"/>
    <property type="match status" value="1"/>
</dbReference>
<feature type="transmembrane region" description="Helical" evidence="2">
    <location>
        <begin position="288"/>
        <end position="309"/>
    </location>
</feature>
<keyword evidence="5" id="KW-1185">Reference proteome</keyword>
<keyword evidence="2" id="KW-1133">Transmembrane helix</keyword>
<keyword evidence="2" id="KW-0472">Membrane</keyword>
<dbReference type="SUPFAM" id="SSF53850">
    <property type="entry name" value="Periplasmic binding protein-like II"/>
    <property type="match status" value="1"/>
</dbReference>
<protein>
    <submittedName>
        <fullName evidence="4">Transporter substrate-binding domain-containing protein</fullName>
    </submittedName>
</protein>
<evidence type="ECO:0000313" key="4">
    <source>
        <dbReference type="EMBL" id="MDD0838859.1"/>
    </source>
</evidence>
<dbReference type="PANTHER" id="PTHR35936:SF37">
    <property type="entry name" value="AMINO ACID ABC TRANSPORTER SUBSTRATE-BINDING PROTEIN"/>
    <property type="match status" value="1"/>
</dbReference>
<feature type="domain" description="Solute-binding protein family 3/N-terminal" evidence="3">
    <location>
        <begin position="58"/>
        <end position="277"/>
    </location>
</feature>